<dbReference type="Proteomes" id="UP000231092">
    <property type="component" value="Unassembled WGS sequence"/>
</dbReference>
<dbReference type="AlphaFoldDB" id="A0A2M8ZCL6"/>
<accession>A0A2M8ZCL6</accession>
<dbReference type="EMBL" id="PGET01000001">
    <property type="protein sequence ID" value="PJJ31180.1"/>
    <property type="molecule type" value="Genomic_DNA"/>
</dbReference>
<protein>
    <recommendedName>
        <fullName evidence="3">FlgN protein</fullName>
    </recommendedName>
</protein>
<evidence type="ECO:0000313" key="2">
    <source>
        <dbReference type="Proteomes" id="UP000231092"/>
    </source>
</evidence>
<organism evidence="1 2">
    <name type="scientific">[Clostridium] celerecrescens 18A</name>
    <dbReference type="NCBI Taxonomy" id="1286362"/>
    <lineage>
        <taxon>Bacteria</taxon>
        <taxon>Bacillati</taxon>
        <taxon>Bacillota</taxon>
        <taxon>Clostridia</taxon>
        <taxon>Lachnospirales</taxon>
        <taxon>Lachnospiraceae</taxon>
        <taxon>Lacrimispora</taxon>
    </lineage>
</organism>
<comment type="caution">
    <text evidence="1">The sequence shown here is derived from an EMBL/GenBank/DDBJ whole genome shotgun (WGS) entry which is preliminary data.</text>
</comment>
<gene>
    <name evidence="1" type="ORF">H171_4820</name>
</gene>
<sequence length="131" mass="15210">MEDSMLVEILKEMQKKYMFIVEIERITREMGDALSRNDRESVQMLLGMRQDEMNKADGCIRNIECLLSALQPEEGSLVREWLNGSENRKPDSPMADRLVEKGKSIKLALNRTIEVDRHISMRLSGKDSFYQ</sequence>
<dbReference type="RefSeq" id="WP_100307339.1">
    <property type="nucleotide sequence ID" value="NZ_PGET01000001.1"/>
</dbReference>
<evidence type="ECO:0000313" key="1">
    <source>
        <dbReference type="EMBL" id="PJJ31180.1"/>
    </source>
</evidence>
<evidence type="ECO:0008006" key="3">
    <source>
        <dbReference type="Google" id="ProtNLM"/>
    </source>
</evidence>
<reference evidence="1 2" key="1">
    <citation type="submission" date="2017-11" db="EMBL/GenBank/DDBJ databases">
        <title>Understudied soil microbes with underappreciated capabilities: Untangling the Clostridium saccharolyticum group.</title>
        <authorList>
            <person name="Leschine S."/>
        </authorList>
    </citation>
    <scope>NUCLEOTIDE SEQUENCE [LARGE SCALE GENOMIC DNA]</scope>
    <source>
        <strain evidence="1 2">18A</strain>
    </source>
</reference>
<name>A0A2M8ZCL6_9FIRM</name>
<proteinExistence type="predicted"/>